<evidence type="ECO:0000313" key="4">
    <source>
        <dbReference type="Proteomes" id="UP000002358"/>
    </source>
</evidence>
<feature type="compositionally biased region" description="Low complexity" evidence="2">
    <location>
        <begin position="1"/>
        <end position="12"/>
    </location>
</feature>
<dbReference type="EnsemblMetazoa" id="XM_031928005">
    <property type="protein sequence ID" value="XP_031783865"/>
    <property type="gene ID" value="LOC116417000"/>
</dbReference>
<dbReference type="OrthoDB" id="7701138at2759"/>
<dbReference type="Proteomes" id="UP000002358">
    <property type="component" value="Unassembled WGS sequence"/>
</dbReference>
<feature type="region of interest" description="Disordered" evidence="2">
    <location>
        <begin position="1"/>
        <end position="56"/>
    </location>
</feature>
<name>A0A7M7Q981_NASVI</name>
<evidence type="ECO:0000313" key="3">
    <source>
        <dbReference type="EnsemblMetazoa" id="XP_031783865"/>
    </source>
</evidence>
<dbReference type="Gene3D" id="1.10.10.2590">
    <property type="entry name" value="BEN domain"/>
    <property type="match status" value="1"/>
</dbReference>
<feature type="compositionally biased region" description="Polar residues" evidence="2">
    <location>
        <begin position="36"/>
        <end position="50"/>
    </location>
</feature>
<dbReference type="KEGG" id="nvi:116417000"/>
<evidence type="ECO:0008006" key="5">
    <source>
        <dbReference type="Google" id="ProtNLM"/>
    </source>
</evidence>
<dbReference type="RefSeq" id="XP_031783865.1">
    <property type="nucleotide sequence ID" value="XM_031928005.1"/>
</dbReference>
<protein>
    <recommendedName>
        <fullName evidence="5">BEN domain-containing protein</fullName>
    </recommendedName>
</protein>
<feature type="coiled-coil region" evidence="1">
    <location>
        <begin position="162"/>
        <end position="232"/>
    </location>
</feature>
<feature type="region of interest" description="Disordered" evidence="2">
    <location>
        <begin position="302"/>
        <end position="324"/>
    </location>
</feature>
<dbReference type="SMR" id="A0A7M7Q981"/>
<evidence type="ECO:0000256" key="1">
    <source>
        <dbReference type="SAM" id="Coils"/>
    </source>
</evidence>
<dbReference type="InParanoid" id="A0A7M7Q981"/>
<dbReference type="AlphaFoldDB" id="A0A7M7Q981"/>
<accession>A0A7M7Q981</accession>
<reference evidence="3" key="1">
    <citation type="submission" date="2021-01" db="UniProtKB">
        <authorList>
            <consortium name="EnsemblMetazoa"/>
        </authorList>
    </citation>
    <scope>IDENTIFICATION</scope>
</reference>
<evidence type="ECO:0000256" key="2">
    <source>
        <dbReference type="SAM" id="MobiDB-lite"/>
    </source>
</evidence>
<organism evidence="3 4">
    <name type="scientific">Nasonia vitripennis</name>
    <name type="common">Parasitic wasp</name>
    <dbReference type="NCBI Taxonomy" id="7425"/>
    <lineage>
        <taxon>Eukaryota</taxon>
        <taxon>Metazoa</taxon>
        <taxon>Ecdysozoa</taxon>
        <taxon>Arthropoda</taxon>
        <taxon>Hexapoda</taxon>
        <taxon>Insecta</taxon>
        <taxon>Pterygota</taxon>
        <taxon>Neoptera</taxon>
        <taxon>Endopterygota</taxon>
        <taxon>Hymenoptera</taxon>
        <taxon>Apocrita</taxon>
        <taxon>Proctotrupomorpha</taxon>
        <taxon>Chalcidoidea</taxon>
        <taxon>Pteromalidae</taxon>
        <taxon>Pteromalinae</taxon>
        <taxon>Nasonia</taxon>
    </lineage>
</organism>
<dbReference type="GeneID" id="116417000"/>
<sequence>MDEELTTNNNTTETREENNDESQSQLDNMEEDLSNKSRLQLLNNKENGNESIRFKSDFPQFIEKQKTNDNETEFVKKKISRKETEYKVEIQTDGEQSKENKIQVVQTKSDKIKPKIVRNEMVNIPFQDLIKIKMTASETKKKVPENFQSDNEVPALQTDGDISTLKNTIKKLKSENAQLEKRKKELKLELEEKVKEIKRLMDLNENLQNHLIEKCEEQKDEIRKLANGKESTNDGYDSNFPSFLRTRTTDNIRRVHIGNDEWIPEIAYNRINTKSATARQLAGNILIAVFDEEILLTSTITGNESNKKGKGNRNSVKKLDEKKSTHVKSYMNIY</sequence>
<keyword evidence="4" id="KW-1185">Reference proteome</keyword>
<proteinExistence type="predicted"/>
<keyword evidence="1" id="KW-0175">Coiled coil</keyword>